<dbReference type="InterPro" id="IPR017795">
    <property type="entry name" value="ABBA_NscD-like"/>
</dbReference>
<protein>
    <submittedName>
        <fullName evidence="2">Tryptophan dimethylallyltransferase family protein</fullName>
    </submittedName>
</protein>
<organism evidence="2">
    <name type="scientific">Streptomyces sp. R28</name>
    <dbReference type="NCBI Taxonomy" id="3238628"/>
    <lineage>
        <taxon>Bacteria</taxon>
        <taxon>Bacillati</taxon>
        <taxon>Actinomycetota</taxon>
        <taxon>Actinomycetes</taxon>
        <taxon>Kitasatosporales</taxon>
        <taxon>Streptomycetaceae</taxon>
        <taxon>Streptomyces</taxon>
    </lineage>
</organism>
<dbReference type="InterPro" id="IPR033964">
    <property type="entry name" value="ABBA"/>
</dbReference>
<name>A0AB39PZ30_9ACTN</name>
<keyword evidence="1" id="KW-0808">Transferase</keyword>
<dbReference type="SFLD" id="SFLDS00036">
    <property type="entry name" value="Aromatic_Prenyltransferase"/>
    <property type="match status" value="1"/>
</dbReference>
<gene>
    <name evidence="2" type="ORF">AB5J49_14215</name>
</gene>
<reference evidence="2" key="1">
    <citation type="submission" date="2024-07" db="EMBL/GenBank/DDBJ databases">
        <authorList>
            <person name="Yu S.T."/>
        </authorList>
    </citation>
    <scope>NUCLEOTIDE SEQUENCE</scope>
    <source>
        <strain evidence="2">R28</strain>
    </source>
</reference>
<dbReference type="GO" id="GO:0016765">
    <property type="term" value="F:transferase activity, transferring alkyl or aryl (other than methyl) groups"/>
    <property type="evidence" value="ECO:0007669"/>
    <property type="project" value="InterPro"/>
</dbReference>
<accession>A0AB39PZ30</accession>
<evidence type="ECO:0000256" key="1">
    <source>
        <dbReference type="ARBA" id="ARBA00022679"/>
    </source>
</evidence>
<dbReference type="Pfam" id="PF11991">
    <property type="entry name" value="Trp_DMAT"/>
    <property type="match status" value="1"/>
</dbReference>
<dbReference type="RefSeq" id="WP_369168999.1">
    <property type="nucleotide sequence ID" value="NZ_CP163439.1"/>
</dbReference>
<proteinExistence type="predicted"/>
<dbReference type="GO" id="GO:0009820">
    <property type="term" value="P:alkaloid metabolic process"/>
    <property type="evidence" value="ECO:0007669"/>
    <property type="project" value="InterPro"/>
</dbReference>
<evidence type="ECO:0000313" key="2">
    <source>
        <dbReference type="EMBL" id="XDQ34403.1"/>
    </source>
</evidence>
<sequence>MSTASTAPVSAALVGDAPGTDVYSLTLADHVVGQLLRLGSVAGLPAAESALYAHVVLESLGDVPGRSLALPPPSGSFVSDDHTPVEFSLAFRPDAAPGLRVLVEPGCGAGDMADNGRQGLAAIRDMARRWDFSTAQLDRMEDLFLPSSPQGSLALWYALELRPGGVPGVKVYLNPDAAGPQQAAATVREALHRLGHRQAFKALPDTTGYPFLALDLGAWETPRVKVYTAHPHLAAPEAYALNRAQPGPAREDVEAFFHLAAEGCLPTGRGSRSALRLARRPALTCHSFTDTATGRPSGFTLHIPVRDYVSDDEEALARATAALTHFGMDPSVLRRALTALTTRQLSDGVGLIAYLALACERDRSPRITAYLSSEAYSVRPPKH</sequence>
<dbReference type="EMBL" id="CP163439">
    <property type="protein sequence ID" value="XDQ34403.1"/>
    <property type="molecule type" value="Genomic_DNA"/>
</dbReference>
<dbReference type="SFLD" id="SFLDG01162">
    <property type="entry name" value="I"/>
    <property type="match status" value="1"/>
</dbReference>
<dbReference type="AlphaFoldDB" id="A0AB39PZ30"/>